<dbReference type="AlphaFoldDB" id="A0AA36XKC6"/>
<dbReference type="EMBL" id="AFQE01000092">
    <property type="protein sequence ID" value="EGQ76444.1"/>
    <property type="molecule type" value="Genomic_DNA"/>
</dbReference>
<accession>A0AA36XKC6</accession>
<gene>
    <name evidence="1" type="ORF">HMPREF9418_1924</name>
</gene>
<protein>
    <submittedName>
        <fullName evidence="1">Uncharacterized protein</fullName>
    </submittedName>
</protein>
<sequence length="48" mass="5227">MFSDNLLFFVGTAHATGLCYFQTTFVFRGLSPRYGVAPVWAAGAVLLI</sequence>
<organism evidence="1 2">
    <name type="scientific">Neisseria macacae ATCC 33926</name>
    <dbReference type="NCBI Taxonomy" id="997348"/>
    <lineage>
        <taxon>Bacteria</taxon>
        <taxon>Pseudomonadati</taxon>
        <taxon>Pseudomonadota</taxon>
        <taxon>Betaproteobacteria</taxon>
        <taxon>Neisseriales</taxon>
        <taxon>Neisseriaceae</taxon>
        <taxon>Neisseria</taxon>
    </lineage>
</organism>
<dbReference type="Proteomes" id="UP000004982">
    <property type="component" value="Unassembled WGS sequence"/>
</dbReference>
<reference evidence="1 2" key="1">
    <citation type="submission" date="2011-05" db="EMBL/GenBank/DDBJ databases">
        <authorList>
            <person name="Muzny D."/>
            <person name="Qin X."/>
            <person name="Deng J."/>
            <person name="Jiang H."/>
            <person name="Liu Y."/>
            <person name="Qu J."/>
            <person name="Song X.-Z."/>
            <person name="Zhang L."/>
            <person name="Thornton R."/>
            <person name="Coyle M."/>
            <person name="Francisco L."/>
            <person name="Jackson L."/>
            <person name="Javaid M."/>
            <person name="Korchina V."/>
            <person name="Kovar C."/>
            <person name="Mata R."/>
            <person name="Mathew T."/>
            <person name="Ngo R."/>
            <person name="Nguyen L."/>
            <person name="Nguyen N."/>
            <person name="Okwuonu G."/>
            <person name="Ongeri F."/>
            <person name="Pham C."/>
            <person name="Simmons D."/>
            <person name="Wilczek-Boney K."/>
            <person name="Hale W."/>
            <person name="Jakkamsetti A."/>
            <person name="Pham P."/>
            <person name="Ruth R."/>
            <person name="San Lucas F."/>
            <person name="Warren J."/>
            <person name="Zhang J."/>
            <person name="Zhao Z."/>
            <person name="Zhou C."/>
            <person name="Zhu D."/>
            <person name="Lee S."/>
            <person name="Bess C."/>
            <person name="Blankenburg K."/>
            <person name="Forbes L."/>
            <person name="Fu Q."/>
            <person name="Gubbala S."/>
            <person name="Hirani K."/>
            <person name="Jayaseelan J.C."/>
            <person name="Lara F."/>
            <person name="Munidasa M."/>
            <person name="Palculict T."/>
            <person name="Patil S."/>
            <person name="Pu L.-L."/>
            <person name="Saada N."/>
            <person name="Tang L."/>
            <person name="Weissenberger G."/>
            <person name="Zhu Y."/>
            <person name="Hemphill L."/>
            <person name="Shang Y."/>
            <person name="Youmans B."/>
            <person name="Ayvaz T."/>
            <person name="Ross M."/>
            <person name="Santibanez J."/>
            <person name="Aqrawi P."/>
            <person name="Gross S."/>
            <person name="Joshi V."/>
            <person name="Fowler G."/>
            <person name="Nazareth L."/>
            <person name="Reid J."/>
            <person name="Worley K."/>
            <person name="Petrosino J."/>
            <person name="Highlander S."/>
            <person name="Gibbs R."/>
        </authorList>
    </citation>
    <scope>NUCLEOTIDE SEQUENCE [LARGE SCALE GENOMIC DNA]</scope>
    <source>
        <strain evidence="1 2">ATCC 33926</strain>
    </source>
</reference>
<comment type="caution">
    <text evidence="1">The sequence shown here is derived from an EMBL/GenBank/DDBJ whole genome shotgun (WGS) entry which is preliminary data.</text>
</comment>
<proteinExistence type="predicted"/>
<evidence type="ECO:0000313" key="2">
    <source>
        <dbReference type="Proteomes" id="UP000004982"/>
    </source>
</evidence>
<name>A0AA36XKC6_9NEIS</name>
<evidence type="ECO:0000313" key="1">
    <source>
        <dbReference type="EMBL" id="EGQ76444.1"/>
    </source>
</evidence>